<dbReference type="PANTHER" id="PTHR23502">
    <property type="entry name" value="MAJOR FACILITATOR SUPERFAMILY"/>
    <property type="match status" value="1"/>
</dbReference>
<feature type="transmembrane region" description="Helical" evidence="7">
    <location>
        <begin position="225"/>
        <end position="244"/>
    </location>
</feature>
<dbReference type="Gene3D" id="1.20.1720.10">
    <property type="entry name" value="Multidrug resistance protein D"/>
    <property type="match status" value="1"/>
</dbReference>
<organism evidence="9 10">
    <name type="scientific">Phialemonium thermophilum</name>
    <dbReference type="NCBI Taxonomy" id="223376"/>
    <lineage>
        <taxon>Eukaryota</taxon>
        <taxon>Fungi</taxon>
        <taxon>Dikarya</taxon>
        <taxon>Ascomycota</taxon>
        <taxon>Pezizomycotina</taxon>
        <taxon>Sordariomycetes</taxon>
        <taxon>Sordariomycetidae</taxon>
        <taxon>Cephalothecales</taxon>
        <taxon>Cephalothecaceae</taxon>
        <taxon>Phialemonium</taxon>
    </lineage>
</organism>
<keyword evidence="10" id="KW-1185">Reference proteome</keyword>
<feature type="domain" description="Major facilitator superfamily (MFS) profile" evidence="8">
    <location>
        <begin position="101"/>
        <end position="305"/>
    </location>
</feature>
<dbReference type="Pfam" id="PF07690">
    <property type="entry name" value="MFS_1"/>
    <property type="match status" value="1"/>
</dbReference>
<evidence type="ECO:0000313" key="9">
    <source>
        <dbReference type="EMBL" id="KAL1847683.1"/>
    </source>
</evidence>
<gene>
    <name evidence="9" type="ORF">VTK73DRAFT_10295</name>
</gene>
<evidence type="ECO:0000256" key="5">
    <source>
        <dbReference type="ARBA" id="ARBA00023136"/>
    </source>
</evidence>
<dbReference type="PANTHER" id="PTHR23502:SF51">
    <property type="entry name" value="QUINIDINE RESISTANCE PROTEIN 1-RELATED"/>
    <property type="match status" value="1"/>
</dbReference>
<reference evidence="9 10" key="1">
    <citation type="journal article" date="2024" name="Commun. Biol.">
        <title>Comparative genomic analysis of thermophilic fungi reveals convergent evolutionary adaptations and gene losses.</title>
        <authorList>
            <person name="Steindorff A.S."/>
            <person name="Aguilar-Pontes M.V."/>
            <person name="Robinson A.J."/>
            <person name="Andreopoulos B."/>
            <person name="LaButti K."/>
            <person name="Kuo A."/>
            <person name="Mondo S."/>
            <person name="Riley R."/>
            <person name="Otillar R."/>
            <person name="Haridas S."/>
            <person name="Lipzen A."/>
            <person name="Grimwood J."/>
            <person name="Schmutz J."/>
            <person name="Clum A."/>
            <person name="Reid I.D."/>
            <person name="Moisan M.C."/>
            <person name="Butler G."/>
            <person name="Nguyen T.T.M."/>
            <person name="Dewar K."/>
            <person name="Conant G."/>
            <person name="Drula E."/>
            <person name="Henrissat B."/>
            <person name="Hansel C."/>
            <person name="Singer S."/>
            <person name="Hutchinson M.I."/>
            <person name="de Vries R.P."/>
            <person name="Natvig D.O."/>
            <person name="Powell A.J."/>
            <person name="Tsang A."/>
            <person name="Grigoriev I.V."/>
        </authorList>
    </citation>
    <scope>NUCLEOTIDE SEQUENCE [LARGE SCALE GENOMIC DNA]</scope>
    <source>
        <strain evidence="9 10">ATCC 24622</strain>
    </source>
</reference>
<keyword evidence="2" id="KW-0813">Transport</keyword>
<dbReference type="InterPro" id="IPR036259">
    <property type="entry name" value="MFS_trans_sf"/>
</dbReference>
<evidence type="ECO:0000313" key="10">
    <source>
        <dbReference type="Proteomes" id="UP001586593"/>
    </source>
</evidence>
<dbReference type="Proteomes" id="UP001586593">
    <property type="component" value="Unassembled WGS sequence"/>
</dbReference>
<evidence type="ECO:0000256" key="6">
    <source>
        <dbReference type="SAM" id="MobiDB-lite"/>
    </source>
</evidence>
<name>A0ABR3VXL2_9PEZI</name>
<dbReference type="InterPro" id="IPR020846">
    <property type="entry name" value="MFS_dom"/>
</dbReference>
<evidence type="ECO:0000256" key="4">
    <source>
        <dbReference type="ARBA" id="ARBA00022989"/>
    </source>
</evidence>
<evidence type="ECO:0000256" key="7">
    <source>
        <dbReference type="SAM" id="Phobius"/>
    </source>
</evidence>
<dbReference type="EMBL" id="JAZHXJ010000962">
    <property type="protein sequence ID" value="KAL1847683.1"/>
    <property type="molecule type" value="Genomic_DNA"/>
</dbReference>
<dbReference type="SUPFAM" id="SSF103473">
    <property type="entry name" value="MFS general substrate transporter"/>
    <property type="match status" value="1"/>
</dbReference>
<feature type="compositionally biased region" description="Low complexity" evidence="6">
    <location>
        <begin position="73"/>
        <end position="88"/>
    </location>
</feature>
<feature type="compositionally biased region" description="Basic and acidic residues" evidence="6">
    <location>
        <begin position="58"/>
        <end position="72"/>
    </location>
</feature>
<evidence type="ECO:0000259" key="8">
    <source>
        <dbReference type="PROSITE" id="PS50850"/>
    </source>
</evidence>
<feature type="transmembrane region" description="Helical" evidence="7">
    <location>
        <begin position="99"/>
        <end position="122"/>
    </location>
</feature>
<sequence>MPAMDAEKKESENANAAESLESRDVGPDSEMSGQDAAGDEIGSDGAAADTRPNAGADSPKEEGDEREREREPQQQNRQDGQPQQEQPPLYSVFSNRVKVFVILMTVFSTIFSPFSSFIYLPAITPIAASYHRPISDLNLTVTVYQIMQALAPLFFGDLSDKIGRRPVYALTFAIYLGANVGLALQDSFAALMVLRALQSTGSSATVAIGSAVVADLTTSAERGGYITAVQASIQFAPALAPVLGGILTQYLGWRSVFWFLVITAGVFVLIYLPFVPEVSICRVYDIAPATSFLLVYRSYLVLVHH</sequence>
<comment type="subcellular location">
    <subcellularLocation>
        <location evidence="1">Membrane</location>
        <topology evidence="1">Multi-pass membrane protein</topology>
    </subcellularLocation>
</comment>
<feature type="transmembrane region" description="Helical" evidence="7">
    <location>
        <begin position="256"/>
        <end position="274"/>
    </location>
</feature>
<evidence type="ECO:0000256" key="1">
    <source>
        <dbReference type="ARBA" id="ARBA00004141"/>
    </source>
</evidence>
<accession>A0ABR3VXL2</accession>
<evidence type="ECO:0000256" key="2">
    <source>
        <dbReference type="ARBA" id="ARBA00022448"/>
    </source>
</evidence>
<keyword evidence="4 7" id="KW-1133">Transmembrane helix</keyword>
<dbReference type="InterPro" id="IPR011701">
    <property type="entry name" value="MFS"/>
</dbReference>
<feature type="compositionally biased region" description="Basic and acidic residues" evidence="6">
    <location>
        <begin position="1"/>
        <end position="12"/>
    </location>
</feature>
<keyword evidence="3 7" id="KW-0812">Transmembrane</keyword>
<feature type="transmembrane region" description="Helical" evidence="7">
    <location>
        <begin position="167"/>
        <end position="184"/>
    </location>
</feature>
<evidence type="ECO:0000256" key="3">
    <source>
        <dbReference type="ARBA" id="ARBA00022692"/>
    </source>
</evidence>
<keyword evidence="5 7" id="KW-0472">Membrane</keyword>
<comment type="caution">
    <text evidence="9">The sequence shown here is derived from an EMBL/GenBank/DDBJ whole genome shotgun (WGS) entry which is preliminary data.</text>
</comment>
<feature type="region of interest" description="Disordered" evidence="6">
    <location>
        <begin position="1"/>
        <end position="88"/>
    </location>
</feature>
<proteinExistence type="predicted"/>
<dbReference type="PROSITE" id="PS50850">
    <property type="entry name" value="MFS"/>
    <property type="match status" value="1"/>
</dbReference>
<protein>
    <recommendedName>
        <fullName evidence="8">Major facilitator superfamily (MFS) profile domain-containing protein</fullName>
    </recommendedName>
</protein>